<dbReference type="AlphaFoldDB" id="A0A024W4K7"/>
<evidence type="ECO:0000256" key="1">
    <source>
        <dbReference type="SAM" id="Phobius"/>
    </source>
</evidence>
<reference evidence="2 3" key="2">
    <citation type="submission" date="2013-02" db="EMBL/GenBank/DDBJ databases">
        <title>The Genome Sequence of Plasmodium falciparum Tanzania (2000708).</title>
        <authorList>
            <consortium name="The Broad Institute Genome Sequencing Platform"/>
            <consortium name="The Broad Institute Genome Sequencing Center for Infectious Disease"/>
            <person name="Neafsey D."/>
            <person name="Cheeseman I."/>
            <person name="Volkman S."/>
            <person name="Adams J."/>
            <person name="Walker B."/>
            <person name="Young S.K."/>
            <person name="Zeng Q."/>
            <person name="Gargeya S."/>
            <person name="Fitzgerald M."/>
            <person name="Haas B."/>
            <person name="Abouelleil A."/>
            <person name="Alvarado L."/>
            <person name="Arachchi H.M."/>
            <person name="Berlin A.M."/>
            <person name="Chapman S.B."/>
            <person name="Dewar J."/>
            <person name="Goldberg J."/>
            <person name="Griggs A."/>
            <person name="Gujja S."/>
            <person name="Hansen M."/>
            <person name="Howarth C."/>
            <person name="Imamovic A."/>
            <person name="Larimer J."/>
            <person name="McCowan C."/>
            <person name="Murphy C."/>
            <person name="Neiman D."/>
            <person name="Pearson M."/>
            <person name="Priest M."/>
            <person name="Roberts A."/>
            <person name="Saif S."/>
            <person name="Shea T."/>
            <person name="Sisk P."/>
            <person name="Sykes S."/>
            <person name="Wortman J."/>
            <person name="Nusbaum C."/>
            <person name="Birren B."/>
        </authorList>
    </citation>
    <scope>NUCLEOTIDE SEQUENCE [LARGE SCALE GENOMIC DNA]</scope>
    <source>
        <strain evidence="3">Tanzania (2000708)</strain>
    </source>
</reference>
<keyword evidence="1" id="KW-1133">Transmembrane helix</keyword>
<accession>A0A024W4K7</accession>
<evidence type="ECO:0000313" key="3">
    <source>
        <dbReference type="Proteomes" id="UP000030708"/>
    </source>
</evidence>
<dbReference type="EMBL" id="KI926474">
    <property type="protein sequence ID" value="ETW35440.1"/>
    <property type="molecule type" value="Genomic_DNA"/>
</dbReference>
<keyword evidence="1" id="KW-0812">Transmembrane</keyword>
<protein>
    <submittedName>
        <fullName evidence="2">Uncharacterized protein</fullName>
    </submittedName>
</protein>
<organism evidence="2 3">
    <name type="scientific">Plasmodium falciparum Tanzania</name>
    <name type="common">2000708</name>
    <dbReference type="NCBI Taxonomy" id="1036725"/>
    <lineage>
        <taxon>Eukaryota</taxon>
        <taxon>Sar</taxon>
        <taxon>Alveolata</taxon>
        <taxon>Apicomplexa</taxon>
        <taxon>Aconoidasida</taxon>
        <taxon>Haemosporida</taxon>
        <taxon>Plasmodiidae</taxon>
        <taxon>Plasmodium</taxon>
        <taxon>Plasmodium (Laverania)</taxon>
    </lineage>
</organism>
<feature type="transmembrane region" description="Helical" evidence="1">
    <location>
        <begin position="20"/>
        <end position="39"/>
    </location>
</feature>
<dbReference type="eggNOG" id="ENOG502QXWN">
    <property type="taxonomic scope" value="Eukaryota"/>
</dbReference>
<name>A0A024W4K7_PLAFA</name>
<dbReference type="Proteomes" id="UP000030708">
    <property type="component" value="Unassembled WGS sequence"/>
</dbReference>
<evidence type="ECO:0000313" key="2">
    <source>
        <dbReference type="EMBL" id="ETW35440.1"/>
    </source>
</evidence>
<dbReference type="OrthoDB" id="375810at2759"/>
<proteinExistence type="predicted"/>
<gene>
    <name evidence="2" type="ORF">PFTANZ_03859</name>
</gene>
<sequence>MRNLATQILHSTYRRHLGNILFNTFLFFSNYLNFVCYLLKEIKQIFNISRYKDLYKLHNITRSNFSGIIKEKKGINLLNIASLNDLDFLTNSIHETETEINDRLSTEIDEIDEFDDDEYNFDFIDLVQQNEMED</sequence>
<reference evidence="2 3" key="1">
    <citation type="submission" date="2013-02" db="EMBL/GenBank/DDBJ databases">
        <title>The Genome Annotation of Plasmodium falciparum Tanzania (2000708).</title>
        <authorList>
            <consortium name="The Broad Institute Genome Sequencing Platform"/>
            <consortium name="The Broad Institute Genome Sequencing Center for Infectious Disease"/>
            <person name="Neafsey D."/>
            <person name="Hoffman S."/>
            <person name="Volkman S."/>
            <person name="Rosenthal P."/>
            <person name="Walker B."/>
            <person name="Young S.K."/>
            <person name="Zeng Q."/>
            <person name="Gargeya S."/>
            <person name="Fitzgerald M."/>
            <person name="Haas B."/>
            <person name="Abouelleil A."/>
            <person name="Allen A.W."/>
            <person name="Alvarado L."/>
            <person name="Arachchi H.M."/>
            <person name="Berlin A.M."/>
            <person name="Chapman S.B."/>
            <person name="Gainer-Dewar J."/>
            <person name="Goldberg J."/>
            <person name="Griggs A."/>
            <person name="Gujja S."/>
            <person name="Hansen M."/>
            <person name="Howarth C."/>
            <person name="Imamovic A."/>
            <person name="Ireland A."/>
            <person name="Larimer J."/>
            <person name="McCowan C."/>
            <person name="Murphy C."/>
            <person name="Pearson M."/>
            <person name="Poon T.W."/>
            <person name="Priest M."/>
            <person name="Roberts A."/>
            <person name="Saif S."/>
            <person name="Shea T."/>
            <person name="Sisk P."/>
            <person name="Sykes S."/>
            <person name="Wortman J."/>
            <person name="Nusbaum C."/>
            <person name="Birren B."/>
        </authorList>
    </citation>
    <scope>NUCLEOTIDE SEQUENCE [LARGE SCALE GENOMIC DNA]</scope>
    <source>
        <strain evidence="3">Tanzania (2000708)</strain>
    </source>
</reference>
<keyword evidence="1" id="KW-0472">Membrane</keyword>